<feature type="non-terminal residue" evidence="1">
    <location>
        <position position="92"/>
    </location>
</feature>
<dbReference type="PANTHER" id="PTHR34669">
    <property type="entry name" value="THIOREDOXIN-LIKE FOLD DOMAIN-CONTAINING PROTEIN MRL7L, CHLOROPLASTIC"/>
    <property type="match status" value="1"/>
</dbReference>
<sequence>MVMLHIVFTIKQVQSKTILTNFFTSIFRPKDNERIRDELEKAVHIIWNCRLPSPRCVALDAVVETELVAALKVSVFPEVIFTKAGKILFRDK</sequence>
<organism evidence="1 2">
    <name type="scientific">Trifolium medium</name>
    <dbReference type="NCBI Taxonomy" id="97028"/>
    <lineage>
        <taxon>Eukaryota</taxon>
        <taxon>Viridiplantae</taxon>
        <taxon>Streptophyta</taxon>
        <taxon>Embryophyta</taxon>
        <taxon>Tracheophyta</taxon>
        <taxon>Spermatophyta</taxon>
        <taxon>Magnoliopsida</taxon>
        <taxon>eudicotyledons</taxon>
        <taxon>Gunneridae</taxon>
        <taxon>Pentapetalae</taxon>
        <taxon>rosids</taxon>
        <taxon>fabids</taxon>
        <taxon>Fabales</taxon>
        <taxon>Fabaceae</taxon>
        <taxon>Papilionoideae</taxon>
        <taxon>50 kb inversion clade</taxon>
        <taxon>NPAAA clade</taxon>
        <taxon>Hologalegina</taxon>
        <taxon>IRL clade</taxon>
        <taxon>Trifolieae</taxon>
        <taxon>Trifolium</taxon>
    </lineage>
</organism>
<keyword evidence="2" id="KW-1185">Reference proteome</keyword>
<dbReference type="GO" id="GO:0009570">
    <property type="term" value="C:chloroplast stroma"/>
    <property type="evidence" value="ECO:0007669"/>
    <property type="project" value="TreeGrafter"/>
</dbReference>
<dbReference type="GO" id="GO:0006355">
    <property type="term" value="P:regulation of DNA-templated transcription"/>
    <property type="evidence" value="ECO:0007669"/>
    <property type="project" value="InterPro"/>
</dbReference>
<dbReference type="AlphaFoldDB" id="A0A392R0E8"/>
<name>A0A392R0E8_9FABA</name>
<dbReference type="EMBL" id="LXQA010171654">
    <property type="protein sequence ID" value="MCI29310.1"/>
    <property type="molecule type" value="Genomic_DNA"/>
</dbReference>
<accession>A0A392R0E8</accession>
<dbReference type="InterPro" id="IPR044701">
    <property type="entry name" value="MRL7/MRL7L"/>
</dbReference>
<evidence type="ECO:0000313" key="2">
    <source>
        <dbReference type="Proteomes" id="UP000265520"/>
    </source>
</evidence>
<dbReference type="GO" id="GO:0009658">
    <property type="term" value="P:chloroplast organization"/>
    <property type="evidence" value="ECO:0007669"/>
    <property type="project" value="InterPro"/>
</dbReference>
<evidence type="ECO:0000313" key="1">
    <source>
        <dbReference type="EMBL" id="MCI29310.1"/>
    </source>
</evidence>
<dbReference type="Proteomes" id="UP000265520">
    <property type="component" value="Unassembled WGS sequence"/>
</dbReference>
<comment type="caution">
    <text evidence="1">The sequence shown here is derived from an EMBL/GenBank/DDBJ whole genome shotgun (WGS) entry which is preliminary data.</text>
</comment>
<proteinExistence type="predicted"/>
<reference evidence="1 2" key="1">
    <citation type="journal article" date="2018" name="Front. Plant Sci.">
        <title>Red Clover (Trifolium pratense) and Zigzag Clover (T. medium) - A Picture of Genomic Similarities and Differences.</title>
        <authorList>
            <person name="Dluhosova J."/>
            <person name="Istvanek J."/>
            <person name="Nedelnik J."/>
            <person name="Repkova J."/>
        </authorList>
    </citation>
    <scope>NUCLEOTIDE SEQUENCE [LARGE SCALE GENOMIC DNA]</scope>
    <source>
        <strain evidence="2">cv. 10/8</strain>
        <tissue evidence="1">Leaf</tissue>
    </source>
</reference>
<dbReference type="PANTHER" id="PTHR34669:SF1">
    <property type="entry name" value="THIOREDOXIN-LIKE FOLD DOMAIN-CONTAINING PROTEIN MRL7L, CHLOROPLASTIC"/>
    <property type="match status" value="1"/>
</dbReference>
<protein>
    <submittedName>
        <fullName evidence="1">Thioredoxin superfamily protein</fullName>
    </submittedName>
</protein>